<dbReference type="EMBL" id="JAMOIM010000004">
    <property type="protein sequence ID" value="MCW6507910.1"/>
    <property type="molecule type" value="Genomic_DNA"/>
</dbReference>
<dbReference type="RefSeq" id="WP_282584279.1">
    <property type="nucleotide sequence ID" value="NZ_JAMOIM010000004.1"/>
</dbReference>
<dbReference type="NCBIfam" id="TIGR04409">
    <property type="entry name" value="LptC_YrbK"/>
    <property type="match status" value="1"/>
</dbReference>
<evidence type="ECO:0000313" key="2">
    <source>
        <dbReference type="EMBL" id="MCW6507910.1"/>
    </source>
</evidence>
<keyword evidence="1" id="KW-1133">Transmembrane helix</keyword>
<dbReference type="InterPro" id="IPR010664">
    <property type="entry name" value="LipoPS_assembly_LptC-rel"/>
</dbReference>
<dbReference type="InterPro" id="IPR026265">
    <property type="entry name" value="LptC"/>
</dbReference>
<reference evidence="2" key="1">
    <citation type="submission" date="2022-05" db="EMBL/GenBank/DDBJ databases">
        <authorList>
            <person name="Pankratov T."/>
        </authorList>
    </citation>
    <scope>NUCLEOTIDE SEQUENCE</scope>
    <source>
        <strain evidence="2">BP6-180914</strain>
    </source>
</reference>
<feature type="transmembrane region" description="Helical" evidence="1">
    <location>
        <begin position="41"/>
        <end position="59"/>
    </location>
</feature>
<evidence type="ECO:0000313" key="3">
    <source>
        <dbReference type="Proteomes" id="UP001165667"/>
    </source>
</evidence>
<organism evidence="2 3">
    <name type="scientific">Lichenifustis flavocetrariae</name>
    <dbReference type="NCBI Taxonomy" id="2949735"/>
    <lineage>
        <taxon>Bacteria</taxon>
        <taxon>Pseudomonadati</taxon>
        <taxon>Pseudomonadota</taxon>
        <taxon>Alphaproteobacteria</taxon>
        <taxon>Hyphomicrobiales</taxon>
        <taxon>Lichenihabitantaceae</taxon>
        <taxon>Lichenifustis</taxon>
    </lineage>
</organism>
<sequence length="236" mass="25151">MTDTTAFPGPGRLTTVTTRMGGNAFTLASRHTARVRWMRRLIVVGAVALCLGIVGFAFFNPFRAVLPDNVSVSSVGLNGSRVTMAKPKMSGFRQDGRPYDFTAETAVQDIRTPNVLELNTLDAHVTLPDRTVAHIVADKGLYDTSKETMDLEGNIHLVGGSGYDVRMSKAHVQFKAGDVSTPNPVTVVMQTGSVTADTMTMIDNGKQLTFEGHVHSVMLPAASAAGTVAQMKGTAP</sequence>
<dbReference type="Pfam" id="PF06835">
    <property type="entry name" value="LptC"/>
    <property type="match status" value="1"/>
</dbReference>
<protein>
    <submittedName>
        <fullName evidence="2">LPS export ABC transporter periplasmic protein LptC</fullName>
    </submittedName>
</protein>
<dbReference type="GO" id="GO:0015221">
    <property type="term" value="F:lipopolysaccharide transmembrane transporter activity"/>
    <property type="evidence" value="ECO:0007669"/>
    <property type="project" value="InterPro"/>
</dbReference>
<dbReference type="GO" id="GO:0005886">
    <property type="term" value="C:plasma membrane"/>
    <property type="evidence" value="ECO:0007669"/>
    <property type="project" value="InterPro"/>
</dbReference>
<keyword evidence="3" id="KW-1185">Reference proteome</keyword>
<name>A0AA42CM21_9HYPH</name>
<evidence type="ECO:0000256" key="1">
    <source>
        <dbReference type="SAM" id="Phobius"/>
    </source>
</evidence>
<proteinExistence type="predicted"/>
<dbReference type="Gene3D" id="2.60.450.10">
    <property type="entry name" value="Lipopolysaccharide (LPS) transport protein A like domain"/>
    <property type="match status" value="1"/>
</dbReference>
<gene>
    <name evidence="2" type="primary">lptC</name>
    <name evidence="2" type="ORF">M8523_07740</name>
</gene>
<dbReference type="Proteomes" id="UP001165667">
    <property type="component" value="Unassembled WGS sequence"/>
</dbReference>
<comment type="caution">
    <text evidence="2">The sequence shown here is derived from an EMBL/GenBank/DDBJ whole genome shotgun (WGS) entry which is preliminary data.</text>
</comment>
<keyword evidence="1" id="KW-0472">Membrane</keyword>
<keyword evidence="1" id="KW-0812">Transmembrane</keyword>
<dbReference type="AlphaFoldDB" id="A0AA42CM21"/>
<accession>A0AA42CM21</accession>